<sequence>MNCCKPTKSKSHKNASLPEPPPPTQVQQPSNQETLIPQNNSVNVRHDVILRIPECRVHLMDEGEAVELGAGDFELQRITDGNVAIATAVKVGEELQWPLTMDEPVVKLDEKHYLFSLPMNDGTPLSYGVAFASGGLEELDAFLRENCSFTASKKKRDSDIDWKEFAPAVDNYNSFLAKAIAGGTGQIVRGIFKCSNAYTNKVQKGGETILIHAVEEKKNIVAPNKIQSNGAKKSKGSLNKSLKRARKLSKMTQKLSKSVLNVVESGTGAVMTPIVQSRPGKAFLNMMPGEVLLASLDALNKIIDAAEAAEKQTMVATSGAVKTAVTNRYGESAGEATEHALATAGHCVGTAWNVFKIRKAINPATAATSRGVLKKAGKSMME</sequence>
<evidence type="ECO:0000256" key="1">
    <source>
        <dbReference type="SAM" id="MobiDB-lite"/>
    </source>
</evidence>
<dbReference type="GO" id="GO:0005886">
    <property type="term" value="C:plasma membrane"/>
    <property type="evidence" value="ECO:0007669"/>
    <property type="project" value="TreeGrafter"/>
</dbReference>
<protein>
    <recommendedName>
        <fullName evidence="2">Senescence domain-containing protein</fullName>
    </recommendedName>
</protein>
<accession>A0A8X8XZZ2</accession>
<reference evidence="3" key="1">
    <citation type="submission" date="2018-01" db="EMBL/GenBank/DDBJ databases">
        <authorList>
            <person name="Mao J.F."/>
        </authorList>
    </citation>
    <scope>NUCLEOTIDE SEQUENCE</scope>
    <source>
        <strain evidence="3">Huo1</strain>
        <tissue evidence="3">Leaf</tissue>
    </source>
</reference>
<dbReference type="AlphaFoldDB" id="A0A8X8XZZ2"/>
<evidence type="ECO:0000313" key="4">
    <source>
        <dbReference type="Proteomes" id="UP000298416"/>
    </source>
</evidence>
<keyword evidence="4" id="KW-1185">Reference proteome</keyword>
<proteinExistence type="predicted"/>
<dbReference type="InterPro" id="IPR045036">
    <property type="entry name" value="Spartin-like"/>
</dbReference>
<reference evidence="3" key="2">
    <citation type="submission" date="2020-08" db="EMBL/GenBank/DDBJ databases">
        <title>Plant Genome Project.</title>
        <authorList>
            <person name="Zhang R.-G."/>
        </authorList>
    </citation>
    <scope>NUCLEOTIDE SEQUENCE</scope>
    <source>
        <strain evidence="3">Huo1</strain>
        <tissue evidence="3">Leaf</tissue>
    </source>
</reference>
<comment type="caution">
    <text evidence="3">The sequence shown here is derived from an EMBL/GenBank/DDBJ whole genome shotgun (WGS) entry which is preliminary data.</text>
</comment>
<name>A0A8X8XZZ2_SALSN</name>
<feature type="region of interest" description="Disordered" evidence="1">
    <location>
        <begin position="1"/>
        <end position="39"/>
    </location>
</feature>
<gene>
    <name evidence="3" type="ORF">SASPL_117572</name>
</gene>
<feature type="domain" description="Senescence" evidence="2">
    <location>
        <begin position="178"/>
        <end position="378"/>
    </location>
</feature>
<evidence type="ECO:0000313" key="3">
    <source>
        <dbReference type="EMBL" id="KAG6421023.1"/>
    </source>
</evidence>
<dbReference type="Pfam" id="PF06911">
    <property type="entry name" value="Senescence"/>
    <property type="match status" value="1"/>
</dbReference>
<dbReference type="InterPro" id="IPR009686">
    <property type="entry name" value="Senescence/spartin_C"/>
</dbReference>
<organism evidence="3">
    <name type="scientific">Salvia splendens</name>
    <name type="common">Scarlet sage</name>
    <dbReference type="NCBI Taxonomy" id="180675"/>
    <lineage>
        <taxon>Eukaryota</taxon>
        <taxon>Viridiplantae</taxon>
        <taxon>Streptophyta</taxon>
        <taxon>Embryophyta</taxon>
        <taxon>Tracheophyta</taxon>
        <taxon>Spermatophyta</taxon>
        <taxon>Magnoliopsida</taxon>
        <taxon>eudicotyledons</taxon>
        <taxon>Gunneridae</taxon>
        <taxon>Pentapetalae</taxon>
        <taxon>asterids</taxon>
        <taxon>lamiids</taxon>
        <taxon>Lamiales</taxon>
        <taxon>Lamiaceae</taxon>
        <taxon>Nepetoideae</taxon>
        <taxon>Mentheae</taxon>
        <taxon>Salviinae</taxon>
        <taxon>Salvia</taxon>
        <taxon>Salvia subgen. Calosphace</taxon>
        <taxon>core Calosphace</taxon>
    </lineage>
</organism>
<dbReference type="PANTHER" id="PTHR21068:SF36">
    <property type="entry name" value="SENESCENCE_DEHYDRATION-ASSOCIATED PROTEIN-LIKE PROTEIN"/>
    <property type="match status" value="1"/>
</dbReference>
<dbReference type="PANTHER" id="PTHR21068">
    <property type="entry name" value="SPARTIN"/>
    <property type="match status" value="1"/>
</dbReference>
<dbReference type="Proteomes" id="UP000298416">
    <property type="component" value="Unassembled WGS sequence"/>
</dbReference>
<dbReference type="EMBL" id="PNBA02000006">
    <property type="protein sequence ID" value="KAG6421023.1"/>
    <property type="molecule type" value="Genomic_DNA"/>
</dbReference>
<evidence type="ECO:0000259" key="2">
    <source>
        <dbReference type="Pfam" id="PF06911"/>
    </source>
</evidence>
<dbReference type="OrthoDB" id="1719420at2759"/>